<dbReference type="KEGG" id="ache:ACHE_21197S"/>
<evidence type="ECO:0000313" key="1">
    <source>
        <dbReference type="EMBL" id="BCR85739.1"/>
    </source>
</evidence>
<dbReference type="GeneID" id="66980098"/>
<dbReference type="AlphaFoldDB" id="A0A7R7VJE9"/>
<dbReference type="Proteomes" id="UP000637239">
    <property type="component" value="Chromosome 2"/>
</dbReference>
<reference evidence="1" key="1">
    <citation type="submission" date="2021-01" db="EMBL/GenBank/DDBJ databases">
        <authorList>
            <consortium name="Aspergillus chevalieri M1 genome sequencing consortium"/>
            <person name="Kazuki M."/>
            <person name="Futagami T."/>
        </authorList>
    </citation>
    <scope>NUCLEOTIDE SEQUENCE</scope>
    <source>
        <strain evidence="1">M1</strain>
    </source>
</reference>
<proteinExistence type="predicted"/>
<accession>A0A7R7VJE9</accession>
<name>A0A7R7VJE9_ASPCH</name>
<protein>
    <submittedName>
        <fullName evidence="1">Uncharacterized protein</fullName>
    </submittedName>
</protein>
<dbReference type="EMBL" id="AP024417">
    <property type="protein sequence ID" value="BCR85739.1"/>
    <property type="molecule type" value="Genomic_DNA"/>
</dbReference>
<evidence type="ECO:0000313" key="2">
    <source>
        <dbReference type="Proteomes" id="UP000637239"/>
    </source>
</evidence>
<organism evidence="1 2">
    <name type="scientific">Aspergillus chevalieri</name>
    <name type="common">Eurotium chevalieri</name>
    <dbReference type="NCBI Taxonomy" id="182096"/>
    <lineage>
        <taxon>Eukaryota</taxon>
        <taxon>Fungi</taxon>
        <taxon>Dikarya</taxon>
        <taxon>Ascomycota</taxon>
        <taxon>Pezizomycotina</taxon>
        <taxon>Eurotiomycetes</taxon>
        <taxon>Eurotiomycetidae</taxon>
        <taxon>Eurotiales</taxon>
        <taxon>Aspergillaceae</taxon>
        <taxon>Aspergillus</taxon>
        <taxon>Aspergillus subgen. Aspergillus</taxon>
    </lineage>
</organism>
<keyword evidence="2" id="KW-1185">Reference proteome</keyword>
<sequence length="149" mass="15453">MYNAAILGGAAMAALSMIPSCPAPIGLIVTGLAAPLAGGLTYIGINSNVNYKRDVGGMRKVARVNGYPGVSQQSYDQCKDSNNGAKVTVTQTAESSFRMDGVTPECMDLASLFTSSGSLYPCGSACLQYDNLDSADVANLQNTIQSLLN</sequence>
<reference evidence="1" key="2">
    <citation type="submission" date="2021-02" db="EMBL/GenBank/DDBJ databases">
        <title>Aspergillus chevalieri M1 genome sequence.</title>
        <authorList>
            <person name="Kadooka C."/>
            <person name="Mori K."/>
            <person name="Futagami T."/>
        </authorList>
    </citation>
    <scope>NUCLEOTIDE SEQUENCE</scope>
    <source>
        <strain evidence="1">M1</strain>
    </source>
</reference>
<gene>
    <name evidence="1" type="ORF">ACHE_21197S</name>
</gene>
<dbReference type="RefSeq" id="XP_043134261.1">
    <property type="nucleotide sequence ID" value="XM_043275253.1"/>
</dbReference>